<keyword evidence="1" id="KW-0472">Membrane</keyword>
<protein>
    <submittedName>
        <fullName evidence="2">PP0621 family protein</fullName>
    </submittedName>
</protein>
<sequence>MLGKILTLIAILAVVYLIFFKFKKLDKPKDEKEIENFVECEKCGTFVPLKSTILSNGKHFCRDCLRG</sequence>
<comment type="caution">
    <text evidence="2">The sequence shown here is derived from an EMBL/GenBank/DDBJ whole genome shotgun (WGS) entry which is preliminary data.</text>
</comment>
<dbReference type="EMBL" id="JANURM010000011">
    <property type="protein sequence ID" value="MDL0089377.1"/>
    <property type="molecule type" value="Genomic_DNA"/>
</dbReference>
<reference evidence="2" key="1">
    <citation type="submission" date="2022-08" db="EMBL/GenBank/DDBJ databases">
        <authorList>
            <person name="Wang H."/>
        </authorList>
    </citation>
    <scope>NUCLEOTIDE SEQUENCE</scope>
    <source>
        <strain evidence="2">PS10</strain>
    </source>
</reference>
<keyword evidence="3" id="KW-1185">Reference proteome</keyword>
<proteinExistence type="predicted"/>
<feature type="transmembrane region" description="Helical" evidence="1">
    <location>
        <begin position="6"/>
        <end position="22"/>
    </location>
</feature>
<name>A0ABT7HR37_9BACT</name>
<dbReference type="RefSeq" id="WP_284938034.1">
    <property type="nucleotide sequence ID" value="NZ_JANURM010000011.1"/>
</dbReference>
<organism evidence="2 3">
    <name type="scientific">Campylobacter gastrosuis</name>
    <dbReference type="NCBI Taxonomy" id="2974576"/>
    <lineage>
        <taxon>Bacteria</taxon>
        <taxon>Pseudomonadati</taxon>
        <taxon>Campylobacterota</taxon>
        <taxon>Epsilonproteobacteria</taxon>
        <taxon>Campylobacterales</taxon>
        <taxon>Campylobacteraceae</taxon>
        <taxon>Campylobacter</taxon>
    </lineage>
</organism>
<reference evidence="2" key="2">
    <citation type="journal article" date="2023" name="Microorganisms">
        <title>Isolation and Genomic Characteristics of Cat-Borne Campylobacter felis sp. nov. and Sheep-Borne Campylobacter ovis sp. nov.</title>
        <authorList>
            <person name="Wang H."/>
            <person name="Li Y."/>
            <person name="Gu Y."/>
            <person name="Zhou G."/>
            <person name="Chen X."/>
            <person name="Zhang X."/>
            <person name="Shao Z."/>
            <person name="Zhang J."/>
            <person name="Zhang M."/>
        </authorList>
    </citation>
    <scope>NUCLEOTIDE SEQUENCE</scope>
    <source>
        <strain evidence="2">PS10</strain>
    </source>
</reference>
<accession>A0ABT7HR37</accession>
<gene>
    <name evidence="2" type="ORF">NYG85_08395</name>
</gene>
<keyword evidence="1" id="KW-0812">Transmembrane</keyword>
<evidence type="ECO:0000256" key="1">
    <source>
        <dbReference type="SAM" id="Phobius"/>
    </source>
</evidence>
<evidence type="ECO:0000313" key="2">
    <source>
        <dbReference type="EMBL" id="MDL0089377.1"/>
    </source>
</evidence>
<dbReference type="NCBIfam" id="NF041023">
    <property type="entry name" value="PP0621_fam"/>
    <property type="match status" value="1"/>
</dbReference>
<evidence type="ECO:0000313" key="3">
    <source>
        <dbReference type="Proteomes" id="UP001173801"/>
    </source>
</evidence>
<keyword evidence="1" id="KW-1133">Transmembrane helix</keyword>
<dbReference type="InterPro" id="IPR049708">
    <property type="entry name" value="PP0621-like"/>
</dbReference>
<dbReference type="Proteomes" id="UP001173801">
    <property type="component" value="Unassembled WGS sequence"/>
</dbReference>